<comment type="subcellular location">
    <subcellularLocation>
        <location evidence="2">Cytoplasm</location>
        <location evidence="2">Cytoskeleton</location>
        <location evidence="2">Microtubule organizing center</location>
        <location evidence="2">Centrosome</location>
    </subcellularLocation>
    <subcellularLocation>
        <location evidence="3">Golgi apparatus</location>
    </subcellularLocation>
    <subcellularLocation>
        <location evidence="1">Nucleus</location>
    </subcellularLocation>
</comment>
<accession>H2Z6V6</accession>
<dbReference type="SUPFAM" id="SSF46934">
    <property type="entry name" value="UBA-like"/>
    <property type="match status" value="1"/>
</dbReference>
<reference evidence="10" key="2">
    <citation type="submission" date="2025-08" db="UniProtKB">
        <authorList>
            <consortium name="Ensembl"/>
        </authorList>
    </citation>
    <scope>IDENTIFICATION</scope>
</reference>
<dbReference type="Pfam" id="PF14555">
    <property type="entry name" value="UBA_4"/>
    <property type="match status" value="1"/>
</dbReference>
<dbReference type="GO" id="GO:0061025">
    <property type="term" value="P:membrane fusion"/>
    <property type="evidence" value="ECO:0007669"/>
    <property type="project" value="TreeGrafter"/>
</dbReference>
<evidence type="ECO:0000313" key="11">
    <source>
        <dbReference type="Proteomes" id="UP000007875"/>
    </source>
</evidence>
<dbReference type="InterPro" id="IPR009060">
    <property type="entry name" value="UBA-like_sf"/>
</dbReference>
<evidence type="ECO:0000256" key="2">
    <source>
        <dbReference type="ARBA" id="ARBA00004300"/>
    </source>
</evidence>
<evidence type="ECO:0000256" key="1">
    <source>
        <dbReference type="ARBA" id="ARBA00004123"/>
    </source>
</evidence>
<dbReference type="Gene3D" id="1.10.8.10">
    <property type="entry name" value="DNA helicase RuvA subunit, C-terminal domain"/>
    <property type="match status" value="1"/>
</dbReference>
<dbReference type="CDD" id="cd14348">
    <property type="entry name" value="UBA_p47"/>
    <property type="match status" value="1"/>
</dbReference>
<dbReference type="GO" id="GO:0005829">
    <property type="term" value="C:cytosol"/>
    <property type="evidence" value="ECO:0007669"/>
    <property type="project" value="TreeGrafter"/>
</dbReference>
<dbReference type="SMART" id="SM00553">
    <property type="entry name" value="SEP"/>
    <property type="match status" value="1"/>
</dbReference>
<reference evidence="11" key="1">
    <citation type="submission" date="2003-08" db="EMBL/GenBank/DDBJ databases">
        <authorList>
            <person name="Birren B."/>
            <person name="Nusbaum C."/>
            <person name="Abebe A."/>
            <person name="Abouelleil A."/>
            <person name="Adekoya E."/>
            <person name="Ait-zahra M."/>
            <person name="Allen N."/>
            <person name="Allen T."/>
            <person name="An P."/>
            <person name="Anderson M."/>
            <person name="Anderson S."/>
            <person name="Arachchi H."/>
            <person name="Armbruster J."/>
            <person name="Bachantsang P."/>
            <person name="Baldwin J."/>
            <person name="Barry A."/>
            <person name="Bayul T."/>
            <person name="Blitshsteyn B."/>
            <person name="Bloom T."/>
            <person name="Blye J."/>
            <person name="Boguslavskiy L."/>
            <person name="Borowsky M."/>
            <person name="Boukhgalter B."/>
            <person name="Brunache A."/>
            <person name="Butler J."/>
            <person name="Calixte N."/>
            <person name="Calvo S."/>
            <person name="Camarata J."/>
            <person name="Campo K."/>
            <person name="Chang J."/>
            <person name="Cheshatsang Y."/>
            <person name="Citroen M."/>
            <person name="Collymore A."/>
            <person name="Considine T."/>
            <person name="Cook A."/>
            <person name="Cooke P."/>
            <person name="Corum B."/>
            <person name="Cuomo C."/>
            <person name="David R."/>
            <person name="Dawoe T."/>
            <person name="Degray S."/>
            <person name="Dodge S."/>
            <person name="Dooley K."/>
            <person name="Dorje P."/>
            <person name="Dorjee K."/>
            <person name="Dorris L."/>
            <person name="Duffey N."/>
            <person name="Dupes A."/>
            <person name="Elkins T."/>
            <person name="Engels R."/>
            <person name="Erickson J."/>
            <person name="Farina A."/>
            <person name="Faro S."/>
            <person name="Ferreira P."/>
            <person name="Fischer H."/>
            <person name="Fitzgerald M."/>
            <person name="Foley K."/>
            <person name="Gage D."/>
            <person name="Galagan J."/>
            <person name="Gearin G."/>
            <person name="Gnerre S."/>
            <person name="Gnirke A."/>
            <person name="Goyette A."/>
            <person name="Graham J."/>
            <person name="Grandbois E."/>
            <person name="Gyaltsen K."/>
            <person name="Hafez N."/>
            <person name="Hagopian D."/>
            <person name="Hagos B."/>
            <person name="Hall J."/>
            <person name="Hatcher B."/>
            <person name="Heller A."/>
            <person name="Higgins H."/>
            <person name="Honan T."/>
            <person name="Horn A."/>
            <person name="Houde N."/>
            <person name="Hughes L."/>
            <person name="Hulme W."/>
            <person name="Husby E."/>
            <person name="Iliev I."/>
            <person name="Jaffe D."/>
            <person name="Jones C."/>
            <person name="Kamal M."/>
            <person name="Kamat A."/>
            <person name="Kamvysselis M."/>
            <person name="Karlsson E."/>
            <person name="Kells C."/>
            <person name="Kieu A."/>
            <person name="Kisner P."/>
            <person name="Kodira C."/>
            <person name="Kulbokas E."/>
            <person name="Labutti K."/>
            <person name="Lama D."/>
            <person name="Landers T."/>
            <person name="Leger J."/>
            <person name="Levine S."/>
            <person name="Lewis D."/>
            <person name="Lewis T."/>
            <person name="Lindblad-toh K."/>
            <person name="Liu X."/>
            <person name="Lokyitsang T."/>
            <person name="Lokyitsang Y."/>
            <person name="Lucien O."/>
            <person name="Lui A."/>
            <person name="Ma L.J."/>
            <person name="Mabbitt R."/>
            <person name="Macdonald J."/>
            <person name="Maclean C."/>
            <person name="Major J."/>
            <person name="Manning J."/>
            <person name="Marabella R."/>
            <person name="Maru K."/>
            <person name="Matthews C."/>
            <person name="Mauceli E."/>
            <person name="Mccarthy M."/>
            <person name="Mcdonough S."/>
            <person name="Mcghee T."/>
            <person name="Meldrim J."/>
            <person name="Meneus L."/>
            <person name="Mesirov J."/>
            <person name="Mihalev A."/>
            <person name="Mihova T."/>
            <person name="Mikkelsen T."/>
            <person name="Mlenga V."/>
            <person name="Moru K."/>
            <person name="Mozes J."/>
            <person name="Mulrain L."/>
            <person name="Munson G."/>
            <person name="Naylor J."/>
            <person name="Newes C."/>
            <person name="Nguyen C."/>
            <person name="Nguyen N."/>
            <person name="Nguyen T."/>
            <person name="Nicol R."/>
            <person name="Nielsen C."/>
            <person name="Nizzari M."/>
            <person name="Norbu C."/>
            <person name="Norbu N."/>
            <person name="O'donnell P."/>
            <person name="Okoawo O."/>
            <person name="O'leary S."/>
            <person name="Omotosho B."/>
            <person name="O'neill K."/>
            <person name="Osman S."/>
            <person name="Parker S."/>
            <person name="Perrin D."/>
            <person name="Phunkhang P."/>
            <person name="Piqani B."/>
            <person name="Purcell S."/>
            <person name="Rachupka T."/>
            <person name="Ramasamy U."/>
            <person name="Rameau R."/>
            <person name="Ray V."/>
            <person name="Raymond C."/>
            <person name="Retta R."/>
            <person name="Richardson S."/>
            <person name="Rise C."/>
            <person name="Rodriguez J."/>
            <person name="Rogers J."/>
            <person name="Rogov P."/>
            <person name="Rutman M."/>
            <person name="Schupbach R."/>
            <person name="Seaman C."/>
            <person name="Settipalli S."/>
            <person name="Sharpe T."/>
            <person name="Sheridan J."/>
            <person name="Sherpa N."/>
            <person name="Shi J."/>
            <person name="Smirnov S."/>
            <person name="Smith C."/>
            <person name="Sougnez C."/>
            <person name="Spencer B."/>
            <person name="Stalker J."/>
            <person name="Stange-thomann N."/>
            <person name="Stavropoulos S."/>
            <person name="Stetson K."/>
            <person name="Stone C."/>
            <person name="Stone S."/>
            <person name="Stubbs M."/>
            <person name="Talamas J."/>
            <person name="Tchuinga P."/>
            <person name="Tenzing P."/>
            <person name="Tesfaye S."/>
            <person name="Theodore J."/>
            <person name="Thoulutsang Y."/>
            <person name="Topham K."/>
            <person name="Towey S."/>
            <person name="Tsamla T."/>
            <person name="Tsomo N."/>
            <person name="Vallee D."/>
            <person name="Vassiliev H."/>
            <person name="Venkataraman V."/>
            <person name="Vinson J."/>
            <person name="Vo A."/>
            <person name="Wade C."/>
            <person name="Wang S."/>
            <person name="Wangchuk T."/>
            <person name="Wangdi T."/>
            <person name="Whittaker C."/>
            <person name="Wilkinson J."/>
            <person name="Wu Y."/>
            <person name="Wyman D."/>
            <person name="Yadav S."/>
            <person name="Yang S."/>
            <person name="Yang X."/>
            <person name="Yeager S."/>
            <person name="Yee E."/>
            <person name="Young G."/>
            <person name="Zainoun J."/>
            <person name="Zembeck L."/>
            <person name="Zimmer A."/>
            <person name="Zody M."/>
            <person name="Lander E."/>
        </authorList>
    </citation>
    <scope>NUCLEOTIDE SEQUENCE [LARGE SCALE GENOMIC DNA]</scope>
</reference>
<dbReference type="GO" id="GO:0005634">
    <property type="term" value="C:nucleus"/>
    <property type="evidence" value="ECO:0007669"/>
    <property type="project" value="UniProtKB-SubCell"/>
</dbReference>
<name>H2Z6V6_CIOSA</name>
<evidence type="ECO:0000313" key="10">
    <source>
        <dbReference type="Ensembl" id="ENSCSAVP00000013318.1"/>
    </source>
</evidence>
<dbReference type="PANTHER" id="PTHR23333:SF20">
    <property type="entry name" value="NSFL1 COFACTOR P47"/>
    <property type="match status" value="1"/>
</dbReference>
<evidence type="ECO:0000256" key="6">
    <source>
        <dbReference type="ARBA" id="ARBA00023212"/>
    </source>
</evidence>
<dbReference type="GO" id="GO:0005813">
    <property type="term" value="C:centrosome"/>
    <property type="evidence" value="ECO:0007669"/>
    <property type="project" value="UniProtKB-SubCell"/>
</dbReference>
<dbReference type="GO" id="GO:0043130">
    <property type="term" value="F:ubiquitin binding"/>
    <property type="evidence" value="ECO:0007669"/>
    <property type="project" value="TreeGrafter"/>
</dbReference>
<proteinExistence type="predicted"/>
<dbReference type="InterPro" id="IPR012989">
    <property type="entry name" value="SEP_domain"/>
</dbReference>
<dbReference type="Gene3D" id="3.30.420.210">
    <property type="entry name" value="SEP domain"/>
    <property type="match status" value="1"/>
</dbReference>
<dbReference type="Ensembl" id="ENSCSAVT00000013469.1">
    <property type="protein sequence ID" value="ENSCSAVP00000013318.1"/>
    <property type="gene ID" value="ENSCSAVG00000007819.1"/>
</dbReference>
<protein>
    <recommendedName>
        <fullName evidence="9">SEP domain-containing protein</fullName>
    </recommendedName>
</protein>
<dbReference type="Pfam" id="PF08059">
    <property type="entry name" value="SEP"/>
    <property type="match status" value="1"/>
</dbReference>
<reference evidence="10" key="3">
    <citation type="submission" date="2025-09" db="UniProtKB">
        <authorList>
            <consortium name="Ensembl"/>
        </authorList>
    </citation>
    <scope>IDENTIFICATION</scope>
</reference>
<feature type="region of interest" description="Disordered" evidence="8">
    <location>
        <begin position="60"/>
        <end position="114"/>
    </location>
</feature>
<evidence type="ECO:0000256" key="8">
    <source>
        <dbReference type="SAM" id="MobiDB-lite"/>
    </source>
</evidence>
<dbReference type="Proteomes" id="UP000007875">
    <property type="component" value="Unassembled WGS sequence"/>
</dbReference>
<evidence type="ECO:0000256" key="4">
    <source>
        <dbReference type="ARBA" id="ARBA00022490"/>
    </source>
</evidence>
<evidence type="ECO:0000259" key="9">
    <source>
        <dbReference type="PROSITE" id="PS51399"/>
    </source>
</evidence>
<dbReference type="GO" id="GO:0005794">
    <property type="term" value="C:Golgi apparatus"/>
    <property type="evidence" value="ECO:0007669"/>
    <property type="project" value="UniProtKB-SubCell"/>
</dbReference>
<dbReference type="InterPro" id="IPR036241">
    <property type="entry name" value="NSFL1C_SEP_dom_sf"/>
</dbReference>
<dbReference type="GO" id="GO:0007030">
    <property type="term" value="P:Golgi organization"/>
    <property type="evidence" value="ECO:0007669"/>
    <property type="project" value="TreeGrafter"/>
</dbReference>
<keyword evidence="11" id="KW-1185">Reference proteome</keyword>
<dbReference type="FunFam" id="3.30.420.210:FF:000001">
    <property type="entry name" value="NSFL1 (P97) cofactor (P47)"/>
    <property type="match status" value="1"/>
</dbReference>
<dbReference type="AlphaFoldDB" id="H2Z6V6"/>
<dbReference type="SUPFAM" id="SSF102848">
    <property type="entry name" value="NSFL1 (p97 ATPase) cofactor p47, SEP domain"/>
    <property type="match status" value="1"/>
</dbReference>
<evidence type="ECO:0000256" key="7">
    <source>
        <dbReference type="ARBA" id="ARBA00023242"/>
    </source>
</evidence>
<dbReference type="PANTHER" id="PTHR23333">
    <property type="entry name" value="UBX DOMAIN CONTAINING PROTEIN"/>
    <property type="match status" value="1"/>
</dbReference>
<keyword evidence="7" id="KW-0539">Nucleus</keyword>
<sequence>IMENEANMLTEFRSITDATEERARFFLESSGWQLPVALSSFFDAGAMEVAPSAISDVKVEPKRTTRSSKFASVHDYKNANQGSSDEEEGQRYYAGGSEHSGELIVGPPRKKNSNDQIKDLFKQAKDHGAETVEAAGHKAEGSTKKKYFQGGGYKLGETEESSEFVPGQVDQEEPGPVNVVLRLWSNGFTVDDGPLRDFNDPNNAEFLQSVKKGQIPRELIRNAHGGEVHVDMEDHRQEEYKAPKKKIKPFSGQGHMLGRWLRFGLFKPLFK</sequence>
<evidence type="ECO:0000256" key="3">
    <source>
        <dbReference type="ARBA" id="ARBA00004555"/>
    </source>
</evidence>
<keyword evidence="6" id="KW-0206">Cytoskeleton</keyword>
<evidence type="ECO:0000256" key="5">
    <source>
        <dbReference type="ARBA" id="ARBA00023034"/>
    </source>
</evidence>
<dbReference type="GO" id="GO:0043161">
    <property type="term" value="P:proteasome-mediated ubiquitin-dependent protein catabolic process"/>
    <property type="evidence" value="ECO:0007669"/>
    <property type="project" value="TreeGrafter"/>
</dbReference>
<dbReference type="PROSITE" id="PS51399">
    <property type="entry name" value="SEP"/>
    <property type="match status" value="1"/>
</dbReference>
<feature type="domain" description="SEP" evidence="9">
    <location>
        <begin position="176"/>
        <end position="241"/>
    </location>
</feature>
<keyword evidence="5" id="KW-0333">Golgi apparatus</keyword>
<dbReference type="GeneTree" id="ENSGT00520000055567"/>
<dbReference type="GO" id="GO:0031468">
    <property type="term" value="P:nuclear membrane reassembly"/>
    <property type="evidence" value="ECO:0007669"/>
    <property type="project" value="TreeGrafter"/>
</dbReference>
<dbReference type="FunFam" id="1.10.8.10:FF:000020">
    <property type="entry name" value="NSFL1 (p97) cofactor (p47)"/>
    <property type="match status" value="1"/>
</dbReference>
<keyword evidence="4" id="KW-0963">Cytoplasm</keyword>
<organism evidence="10 11">
    <name type="scientific">Ciona savignyi</name>
    <name type="common">Pacific transparent sea squirt</name>
    <dbReference type="NCBI Taxonomy" id="51511"/>
    <lineage>
        <taxon>Eukaryota</taxon>
        <taxon>Metazoa</taxon>
        <taxon>Chordata</taxon>
        <taxon>Tunicata</taxon>
        <taxon>Ascidiacea</taxon>
        <taxon>Phlebobranchia</taxon>
        <taxon>Cionidae</taxon>
        <taxon>Ciona</taxon>
    </lineage>
</organism>
<dbReference type="GO" id="GO:0000045">
    <property type="term" value="P:autophagosome assembly"/>
    <property type="evidence" value="ECO:0007669"/>
    <property type="project" value="TreeGrafter"/>
</dbReference>